<dbReference type="InterPro" id="IPR037057">
    <property type="entry name" value="DNA_rep_MutH/T2_RE_sf"/>
</dbReference>
<dbReference type="Pfam" id="PF02976">
    <property type="entry name" value="MutH"/>
    <property type="match status" value="2"/>
</dbReference>
<protein>
    <recommendedName>
        <fullName evidence="4">DNA mismatch repair MutH/Type II restriction enzyme Sau3AI domain-containing protein</fullName>
    </recommendedName>
</protein>
<dbReference type="CDD" id="cd22355">
    <property type="entry name" value="Sau3AI_C"/>
    <property type="match status" value="1"/>
</dbReference>
<dbReference type="CDD" id="cd22356">
    <property type="entry name" value="Sau3AI_N-like"/>
    <property type="match status" value="1"/>
</dbReference>
<evidence type="ECO:0000256" key="1">
    <source>
        <dbReference type="ARBA" id="ARBA00022722"/>
    </source>
</evidence>
<dbReference type="GO" id="GO:0004519">
    <property type="term" value="F:endonuclease activity"/>
    <property type="evidence" value="ECO:0007669"/>
    <property type="project" value="UniProtKB-KW"/>
</dbReference>
<dbReference type="InterPro" id="IPR011337">
    <property type="entry name" value="DNA_rep_MutH/RE_typeII_Sau3AI"/>
</dbReference>
<dbReference type="SUPFAM" id="SSF52980">
    <property type="entry name" value="Restriction endonuclease-like"/>
    <property type="match status" value="2"/>
</dbReference>
<evidence type="ECO:0000259" key="4">
    <source>
        <dbReference type="SMART" id="SM00927"/>
    </source>
</evidence>
<sequence length="529" mass="60184">MSRYKTKEAVHNRAKDAIGTPLELIYEQCGQYDANPQSKNYVGDAFEAWMDVPKNSRAEADLSEAGVELKATPYKILKDGRPSAKERLVLNIINYMNEAKATFETSSFANKDKLMELIFYKNDPKNKDKSTWTFDEAILFSFPEKDLEVIKHDWETIHDMIMQGKAHELSEGMTDYLGACTKGASSKTLRDQPFSDIKAKQRAYSLKASYMTSILRNYVFGSQTDPAIQKDKFSARTMSHSDSKCFSTEEIATVDELAHKGLDDIIRDKLNVFSGKTVAELKKIFNINISKKTKQLNSILIARMLGLKGNSANEAEEIQKADIQVKTISLKKNGKIKEHMSFPTFKFSDIQNTDFEDSDFYESISKKFLFAVFKRLRNQNPSDDEIVFIGAKCWYLPADDIKNIELVYNDTKRKIQQGVHLKSKINSNNKVTVSNNFIGSSDYSTDGTKYIAHVRPHASLSQYFEGAYSNELPVPAVWSGRPDDDEHYDPSGRFMPTQSFWLNSTYLNEQIRDVVNAFEKNSSETSIDK</sequence>
<dbReference type="Proteomes" id="UP000260790">
    <property type="component" value="Unassembled WGS sequence"/>
</dbReference>
<keyword evidence="1" id="KW-0540">Nuclease</keyword>
<feature type="domain" description="DNA mismatch repair MutH/Type II restriction enzyme Sau3AI" evidence="4">
    <location>
        <begin position="52"/>
        <end position="153"/>
    </location>
</feature>
<evidence type="ECO:0000256" key="2">
    <source>
        <dbReference type="ARBA" id="ARBA00022759"/>
    </source>
</evidence>
<accession>A0A8B2YZL1</accession>
<proteinExistence type="predicted"/>
<name>A0A8B2YZL1_9LACO</name>
<gene>
    <name evidence="5" type="ORF">DXD09_05620</name>
</gene>
<dbReference type="EMBL" id="QSQR01000004">
    <property type="protein sequence ID" value="RGK46846.1"/>
    <property type="molecule type" value="Genomic_DNA"/>
</dbReference>
<organism evidence="5 6">
    <name type="scientific">Ligilactobacillus ruminis</name>
    <dbReference type="NCBI Taxonomy" id="1623"/>
    <lineage>
        <taxon>Bacteria</taxon>
        <taxon>Bacillati</taxon>
        <taxon>Bacillota</taxon>
        <taxon>Bacilli</taxon>
        <taxon>Lactobacillales</taxon>
        <taxon>Lactobacillaceae</taxon>
        <taxon>Ligilactobacillus</taxon>
    </lineage>
</organism>
<keyword evidence="3" id="KW-0378">Hydrolase</keyword>
<dbReference type="AlphaFoldDB" id="A0A8B2YZL1"/>
<keyword evidence="2" id="KW-0255">Endonuclease</keyword>
<evidence type="ECO:0000256" key="3">
    <source>
        <dbReference type="ARBA" id="ARBA00022801"/>
    </source>
</evidence>
<dbReference type="InterPro" id="IPR011335">
    <property type="entry name" value="Restrct_endonuc-II-like"/>
</dbReference>
<evidence type="ECO:0000313" key="5">
    <source>
        <dbReference type="EMBL" id="RGK46846.1"/>
    </source>
</evidence>
<dbReference type="RefSeq" id="WP_117643008.1">
    <property type="nucleotide sequence ID" value="NZ_QSQR01000004.1"/>
</dbReference>
<dbReference type="Gene3D" id="3.40.600.10">
    <property type="entry name" value="DNA mismatch repair MutH/Restriction endonuclease, type II"/>
    <property type="match status" value="2"/>
</dbReference>
<dbReference type="GO" id="GO:0016787">
    <property type="term" value="F:hydrolase activity"/>
    <property type="evidence" value="ECO:0007669"/>
    <property type="project" value="UniProtKB-KW"/>
</dbReference>
<reference evidence="5 6" key="1">
    <citation type="submission" date="2018-08" db="EMBL/GenBank/DDBJ databases">
        <title>A genome reference for cultivated species of the human gut microbiota.</title>
        <authorList>
            <person name="Zou Y."/>
            <person name="Xue W."/>
            <person name="Luo G."/>
        </authorList>
    </citation>
    <scope>NUCLEOTIDE SEQUENCE [LARGE SCALE GENOMIC DNA]</scope>
    <source>
        <strain evidence="5 6">TF10-9AT</strain>
    </source>
</reference>
<evidence type="ECO:0000313" key="6">
    <source>
        <dbReference type="Proteomes" id="UP000260790"/>
    </source>
</evidence>
<dbReference type="SMART" id="SM00927">
    <property type="entry name" value="MutH"/>
    <property type="match status" value="1"/>
</dbReference>
<dbReference type="GO" id="GO:0003677">
    <property type="term" value="F:DNA binding"/>
    <property type="evidence" value="ECO:0007669"/>
    <property type="project" value="InterPro"/>
</dbReference>
<comment type="caution">
    <text evidence="5">The sequence shown here is derived from an EMBL/GenBank/DDBJ whole genome shotgun (WGS) entry which is preliminary data.</text>
</comment>